<sequence>MSKQQLSLLAETVPVTISDQGQGRPFLLLHGGAGAGSMSGLAQALSKNGRAIVPTHPGFDGEPRPQGFASINDLALAYLALIEWLDLTDVVLVGNSAGGWIAAEMALRQSPRIAGLVLLNAVGIDPDPAGRPITDPTTLPPAERSALAFHNPQLYALAPSGPDAVAAMAENQKTLRLYSGEDFMVEPTLRSRLARMPVPTIVAWGESDRIVDIDYGRRYAGSIAGANFERIAEAGHFPHIEKLDEVVRLVGNFAGRL</sequence>
<dbReference type="PANTHER" id="PTHR43798:SF33">
    <property type="entry name" value="HYDROLASE, PUTATIVE (AFU_ORTHOLOGUE AFUA_2G14860)-RELATED"/>
    <property type="match status" value="1"/>
</dbReference>
<name>A0A6M7WJK5_RHILI</name>
<dbReference type="PRINTS" id="PR00111">
    <property type="entry name" value="ABHYDROLASE"/>
</dbReference>
<keyword evidence="2" id="KW-0378">Hydrolase</keyword>
<gene>
    <name evidence="2" type="ORF">EB235_04490</name>
</gene>
<dbReference type="Gene3D" id="3.40.50.1820">
    <property type="entry name" value="alpha/beta hydrolase"/>
    <property type="match status" value="1"/>
</dbReference>
<dbReference type="RefSeq" id="WP_051429733.1">
    <property type="nucleotide sequence ID" value="NZ_CP033367.1"/>
</dbReference>
<feature type="domain" description="AB hydrolase-1" evidence="1">
    <location>
        <begin position="27"/>
        <end position="248"/>
    </location>
</feature>
<protein>
    <submittedName>
        <fullName evidence="2">Alpha/beta hydrolase</fullName>
    </submittedName>
</protein>
<dbReference type="Pfam" id="PF12697">
    <property type="entry name" value="Abhydrolase_6"/>
    <property type="match status" value="1"/>
</dbReference>
<dbReference type="PANTHER" id="PTHR43798">
    <property type="entry name" value="MONOACYLGLYCEROL LIPASE"/>
    <property type="match status" value="1"/>
</dbReference>
<dbReference type="Proteomes" id="UP000503017">
    <property type="component" value="Chromosome"/>
</dbReference>
<dbReference type="SUPFAM" id="SSF53474">
    <property type="entry name" value="alpha/beta-Hydrolases"/>
    <property type="match status" value="1"/>
</dbReference>
<dbReference type="InterPro" id="IPR029058">
    <property type="entry name" value="AB_hydrolase_fold"/>
</dbReference>
<accession>A0A6M7WJK5</accession>
<dbReference type="InterPro" id="IPR050266">
    <property type="entry name" value="AB_hydrolase_sf"/>
</dbReference>
<evidence type="ECO:0000313" key="3">
    <source>
        <dbReference type="Proteomes" id="UP000503017"/>
    </source>
</evidence>
<proteinExistence type="predicted"/>
<evidence type="ECO:0000313" key="2">
    <source>
        <dbReference type="EMBL" id="QKD00839.1"/>
    </source>
</evidence>
<organism evidence="2 3">
    <name type="scientific">Mesorhizobium loti R88b</name>
    <dbReference type="NCBI Taxonomy" id="935548"/>
    <lineage>
        <taxon>Bacteria</taxon>
        <taxon>Pseudomonadati</taxon>
        <taxon>Pseudomonadota</taxon>
        <taxon>Alphaproteobacteria</taxon>
        <taxon>Hyphomicrobiales</taxon>
        <taxon>Phyllobacteriaceae</taxon>
        <taxon>Mesorhizobium</taxon>
    </lineage>
</organism>
<dbReference type="GO" id="GO:0016020">
    <property type="term" value="C:membrane"/>
    <property type="evidence" value="ECO:0007669"/>
    <property type="project" value="TreeGrafter"/>
</dbReference>
<reference evidence="2 3" key="1">
    <citation type="submission" date="2018-10" db="EMBL/GenBank/DDBJ databases">
        <authorList>
            <person name="Perry B.J."/>
            <person name="Sullivan J.T."/>
            <person name="Murphy R.J.T."/>
            <person name="Ramsay J.P."/>
            <person name="Ronson C.W."/>
        </authorList>
    </citation>
    <scope>NUCLEOTIDE SEQUENCE [LARGE SCALE GENOMIC DNA]</scope>
    <source>
        <strain evidence="2 3">R88b</strain>
    </source>
</reference>
<dbReference type="AlphaFoldDB" id="A0A6M7WJK5"/>
<dbReference type="EMBL" id="CP033367">
    <property type="protein sequence ID" value="QKD00839.1"/>
    <property type="molecule type" value="Genomic_DNA"/>
</dbReference>
<dbReference type="GO" id="GO:0016787">
    <property type="term" value="F:hydrolase activity"/>
    <property type="evidence" value="ECO:0007669"/>
    <property type="project" value="UniProtKB-KW"/>
</dbReference>
<dbReference type="InterPro" id="IPR000073">
    <property type="entry name" value="AB_hydrolase_1"/>
</dbReference>
<evidence type="ECO:0000259" key="1">
    <source>
        <dbReference type="Pfam" id="PF12697"/>
    </source>
</evidence>